<feature type="transmembrane region" description="Helical" evidence="1">
    <location>
        <begin position="171"/>
        <end position="190"/>
    </location>
</feature>
<feature type="transmembrane region" description="Helical" evidence="1">
    <location>
        <begin position="63"/>
        <end position="86"/>
    </location>
</feature>
<comment type="caution">
    <text evidence="3">The sequence shown here is derived from an EMBL/GenBank/DDBJ whole genome shotgun (WGS) entry which is preliminary data.</text>
</comment>
<keyword evidence="1" id="KW-0472">Membrane</keyword>
<keyword evidence="3" id="KW-0418">Kinase</keyword>
<keyword evidence="1" id="KW-1133">Transmembrane helix</keyword>
<feature type="domain" description="Sensor histidine kinase NatK-like C-terminal" evidence="2">
    <location>
        <begin position="349"/>
        <end position="454"/>
    </location>
</feature>
<evidence type="ECO:0000313" key="4">
    <source>
        <dbReference type="Proteomes" id="UP000032250"/>
    </source>
</evidence>
<evidence type="ECO:0000313" key="3">
    <source>
        <dbReference type="EMBL" id="KIS23048.1"/>
    </source>
</evidence>
<dbReference type="Pfam" id="PF14501">
    <property type="entry name" value="HATPase_c_5"/>
    <property type="match status" value="1"/>
</dbReference>
<dbReference type="PANTHER" id="PTHR40448:SF1">
    <property type="entry name" value="TWO-COMPONENT SENSOR HISTIDINE KINASE"/>
    <property type="match status" value="1"/>
</dbReference>
<feature type="transmembrane region" description="Helical" evidence="1">
    <location>
        <begin position="130"/>
        <end position="151"/>
    </location>
</feature>
<dbReference type="PATRIC" id="fig|1379739.3.peg.1413"/>
<keyword evidence="1" id="KW-0812">Transmembrane</keyword>
<accession>A0A0D0ZWK3</accession>
<sequence>MEKQQILQISQFLSGYLTMIFLYTIKYYFYKNFLGFKSKVWHFTLCALLVTAIDFYMMKTSSLLWSIIINNIIWLLIICFLCNGNFLMKFYAVIVEEAALLLINLTFLTFDFTILPIIHNINVSFNKHMIISFMTNIINDLIRYTILFVFLKNICKFLNLKEKSIKLYENLFLLIPCLSIYSLGLIFYIIQPINIDNKRYYLPYIFPKIYYTLPFISFALLVSLLIMAYTFKKMLEGQLEEKKNLLMEQQFKLQLAHSNNIEMLYKGIRGIIHDMNNHVSCLRNLAANNNIEDIKKYLININETISKLDFKIKTGNSISDAVINEKYNIAKANEIDFICDFLLPKETLLEPVDLCVILSNALDNALEACMRITDSNIQKKIYIKSYIKNMYLIIETSNSTADKVQYVENKIISTKTDKNNHGIGISNIKTVAKKYNGIVDILEEKHKFIINIMLKIK</sequence>
<dbReference type="OrthoDB" id="1634477at2"/>
<organism evidence="3 4">
    <name type="scientific">Clostridium botulinum B2 450</name>
    <dbReference type="NCBI Taxonomy" id="1379739"/>
    <lineage>
        <taxon>Bacteria</taxon>
        <taxon>Bacillati</taxon>
        <taxon>Bacillota</taxon>
        <taxon>Clostridia</taxon>
        <taxon>Eubacteriales</taxon>
        <taxon>Clostridiaceae</taxon>
        <taxon>Clostridium</taxon>
    </lineage>
</organism>
<dbReference type="InterPro" id="IPR032834">
    <property type="entry name" value="NatK-like_C"/>
</dbReference>
<dbReference type="RefSeq" id="WP_003489453.1">
    <property type="nucleotide sequence ID" value="NZ_JXSU01000007.1"/>
</dbReference>
<dbReference type="Gene3D" id="3.30.565.10">
    <property type="entry name" value="Histidine kinase-like ATPase, C-terminal domain"/>
    <property type="match status" value="1"/>
</dbReference>
<dbReference type="Proteomes" id="UP000032250">
    <property type="component" value="Unassembled WGS sequence"/>
</dbReference>
<proteinExistence type="predicted"/>
<evidence type="ECO:0000256" key="1">
    <source>
        <dbReference type="SAM" id="Phobius"/>
    </source>
</evidence>
<dbReference type="EMBL" id="JXSU01000007">
    <property type="protein sequence ID" value="KIS23048.1"/>
    <property type="molecule type" value="Genomic_DNA"/>
</dbReference>
<dbReference type="AlphaFoldDB" id="A0A0D0ZWK3"/>
<gene>
    <name evidence="3" type="ORF">N495_05430</name>
</gene>
<protein>
    <submittedName>
        <fullName evidence="3">Histidine kinase</fullName>
    </submittedName>
</protein>
<dbReference type="GO" id="GO:0042802">
    <property type="term" value="F:identical protein binding"/>
    <property type="evidence" value="ECO:0007669"/>
    <property type="project" value="TreeGrafter"/>
</dbReference>
<dbReference type="SUPFAM" id="SSF55874">
    <property type="entry name" value="ATPase domain of HSP90 chaperone/DNA topoisomerase II/histidine kinase"/>
    <property type="match status" value="1"/>
</dbReference>
<dbReference type="CDD" id="cd16935">
    <property type="entry name" value="HATPase_AgrC-ComD-like"/>
    <property type="match status" value="1"/>
</dbReference>
<reference evidence="3 4" key="1">
    <citation type="submission" date="2014-06" db="EMBL/GenBank/DDBJ databases">
        <title>Genome characterization of distinct group I Clostridium botulinum lineages.</title>
        <authorList>
            <person name="Giordani F."/>
            <person name="Anselmo A."/>
            <person name="Fillo S."/>
            <person name="Palozzi A.M."/>
            <person name="Fortunato A."/>
            <person name="Gentile B."/>
            <person name="Ciammaruconi A."/>
            <person name="Anniballi F."/>
            <person name="De Medici D."/>
            <person name="Lista F."/>
        </authorList>
    </citation>
    <scope>NUCLEOTIDE SEQUENCE [LARGE SCALE GENOMIC DNA]</scope>
    <source>
        <strain evidence="3 4">B2 450</strain>
    </source>
</reference>
<name>A0A0D0ZWK3_CLOBO</name>
<dbReference type="GO" id="GO:0016301">
    <property type="term" value="F:kinase activity"/>
    <property type="evidence" value="ECO:0007669"/>
    <property type="project" value="UniProtKB-KW"/>
</dbReference>
<feature type="transmembrane region" description="Helical" evidence="1">
    <location>
        <begin position="6"/>
        <end position="28"/>
    </location>
</feature>
<dbReference type="PANTHER" id="PTHR40448">
    <property type="entry name" value="TWO-COMPONENT SENSOR HISTIDINE KINASE"/>
    <property type="match status" value="1"/>
</dbReference>
<feature type="transmembrane region" description="Helical" evidence="1">
    <location>
        <begin position="98"/>
        <end position="118"/>
    </location>
</feature>
<dbReference type="InterPro" id="IPR036890">
    <property type="entry name" value="HATPase_C_sf"/>
</dbReference>
<keyword evidence="3" id="KW-0808">Transferase</keyword>
<evidence type="ECO:0000259" key="2">
    <source>
        <dbReference type="Pfam" id="PF14501"/>
    </source>
</evidence>
<feature type="transmembrane region" description="Helical" evidence="1">
    <location>
        <begin position="210"/>
        <end position="231"/>
    </location>
</feature>
<dbReference type="HOGENOM" id="CLU_020211_13_1_9"/>